<dbReference type="EMBL" id="LAYC01000001">
    <property type="protein sequence ID" value="KYK61313.1"/>
    <property type="molecule type" value="Genomic_DNA"/>
</dbReference>
<feature type="region of interest" description="Disordered" evidence="1">
    <location>
        <begin position="550"/>
        <end position="635"/>
    </location>
</feature>
<name>A0A151GW87_DRECN</name>
<evidence type="ECO:0000313" key="3">
    <source>
        <dbReference type="Proteomes" id="UP000076580"/>
    </source>
</evidence>
<feature type="compositionally biased region" description="Acidic residues" evidence="1">
    <location>
        <begin position="621"/>
        <end position="635"/>
    </location>
</feature>
<evidence type="ECO:0000256" key="1">
    <source>
        <dbReference type="SAM" id="MobiDB-lite"/>
    </source>
</evidence>
<dbReference type="RefSeq" id="XP_040660665.1">
    <property type="nucleotide sequence ID" value="XM_040799782.1"/>
</dbReference>
<evidence type="ECO:0000313" key="2">
    <source>
        <dbReference type="EMBL" id="KYK61313.1"/>
    </source>
</evidence>
<feature type="compositionally biased region" description="Polar residues" evidence="1">
    <location>
        <begin position="267"/>
        <end position="281"/>
    </location>
</feature>
<organism evidence="2 3">
    <name type="scientific">Drechmeria coniospora</name>
    <name type="common">Nematophagous fungus</name>
    <name type="synonym">Meria coniospora</name>
    <dbReference type="NCBI Taxonomy" id="98403"/>
    <lineage>
        <taxon>Eukaryota</taxon>
        <taxon>Fungi</taxon>
        <taxon>Dikarya</taxon>
        <taxon>Ascomycota</taxon>
        <taxon>Pezizomycotina</taxon>
        <taxon>Sordariomycetes</taxon>
        <taxon>Hypocreomycetidae</taxon>
        <taxon>Hypocreales</taxon>
        <taxon>Ophiocordycipitaceae</taxon>
        <taxon>Drechmeria</taxon>
    </lineage>
</organism>
<dbReference type="Proteomes" id="UP000076580">
    <property type="component" value="Chromosome 01"/>
</dbReference>
<comment type="caution">
    <text evidence="2">The sequence shown here is derived from an EMBL/GenBank/DDBJ whole genome shotgun (WGS) entry which is preliminary data.</text>
</comment>
<dbReference type="AlphaFoldDB" id="A0A151GW87"/>
<accession>A0A151GW87</accession>
<feature type="region of interest" description="Disordered" evidence="1">
    <location>
        <begin position="449"/>
        <end position="487"/>
    </location>
</feature>
<gene>
    <name evidence="2" type="ORF">DCS_02455</name>
</gene>
<proteinExistence type="predicted"/>
<sequence length="828" mass="88883">MGLLSFLTSRRIGGDRAQESSLKYQAYDGTVASHLPIRGKHAVCGNGPVSLEQLRRAAARKTSQPQLSVPAKPFLVGLNQRPSSAPNDDFAGPGGRPRADTTIGFHQLALMDHGRGRRLHRFDVDNDTESLAPSIPSSVTYTSGDGDSSAARLTRHIDILDAQGGIKPCDFKTRIHAAGARDYGEDVADRNMEPNGVDRPMATAQAYCAENRSWAMTASSIISEVGGKGPTAAGSDLNRASSGFAASQDEFGATDAPWGTRVRQVPSVNSTMLLSNPTTITSRSSSRSSRQHPDAGTNWRKGAAQISSHEPAWSSRGRISAGRRQAERSRDASPDESICERSDGAASPPPIPRYRPQSTMSIAAEHSQLYYGPASSQLRRQSTASAANRASATAKSATRRDRQINLYALHSNNSLVGRRRSRLGELDTGGECDDDCWPEDSASACHVSMSRSRTWSQKHRRSQWNSPWASGDTVTPSEADDSACNPVTAMDSVDRSWSCASANGATLDDSAGCAGSSRRHGSMSSATATTELSGYSSNAAARPHSIRTANTSIDFAMPTGTIKDGGMTMPVSSNSSSRHGDGEGPASAADVTAQEEEDLLSEGTTGSRPVSRGAFGRDQTNEECDSGSSDDSDVDSFVEKRQTMLRAPLRSDGGDAERCFEENRFGDFGKDLPGLHKGAGNKPCLMCSLLQCASIDPPFDAKTGTWAEKPRCDHKGRITQRDRLRALGYEYDTDDDADGISESEPERIPRGRIPTKRTAVASSCGRYYGAADACEPIDEVAETGPGRSRVPRRWRERRMSKARFASTRRLVIEPVPEDVEEGHAGEAE</sequence>
<feature type="compositionally biased region" description="Basic and acidic residues" evidence="1">
    <location>
        <begin position="324"/>
        <end position="343"/>
    </location>
</feature>
<feature type="region of interest" description="Disordered" evidence="1">
    <location>
        <begin position="267"/>
        <end position="356"/>
    </location>
</feature>
<reference evidence="2 3" key="1">
    <citation type="journal article" date="2016" name="Sci. Rep.">
        <title>Insights into Adaptations to a Near-Obligate Nematode Endoparasitic Lifestyle from the Finished Genome of Drechmeria coniospora.</title>
        <authorList>
            <person name="Zhang L."/>
            <person name="Zhou Z."/>
            <person name="Guo Q."/>
            <person name="Fokkens L."/>
            <person name="Miskei M."/>
            <person name="Pocsi I."/>
            <person name="Zhang W."/>
            <person name="Chen M."/>
            <person name="Wang L."/>
            <person name="Sun Y."/>
            <person name="Donzelli B.G."/>
            <person name="Gibson D.M."/>
            <person name="Nelson D.R."/>
            <person name="Luo J.G."/>
            <person name="Rep M."/>
            <person name="Liu H."/>
            <person name="Yang S."/>
            <person name="Wang J."/>
            <person name="Krasnoff S.B."/>
            <person name="Xu Y."/>
            <person name="Molnar I."/>
            <person name="Lin M."/>
        </authorList>
    </citation>
    <scope>NUCLEOTIDE SEQUENCE [LARGE SCALE GENOMIC DNA]</scope>
    <source>
        <strain evidence="2 3">ARSEF 6962</strain>
    </source>
</reference>
<dbReference type="InParanoid" id="A0A151GW87"/>
<dbReference type="GeneID" id="63715098"/>
<feature type="region of interest" description="Disordered" evidence="1">
    <location>
        <begin position="508"/>
        <end position="528"/>
    </location>
</feature>
<protein>
    <submittedName>
        <fullName evidence="2">Uncharacterized protein</fullName>
    </submittedName>
</protein>
<keyword evidence="3" id="KW-1185">Reference proteome</keyword>
<feature type="compositionally biased region" description="Polar residues" evidence="1">
    <location>
        <begin position="463"/>
        <end position="476"/>
    </location>
</feature>